<keyword evidence="1" id="KW-0472">Membrane</keyword>
<feature type="transmembrane region" description="Helical" evidence="1">
    <location>
        <begin position="33"/>
        <end position="55"/>
    </location>
</feature>
<proteinExistence type="predicted"/>
<evidence type="ECO:0000313" key="2">
    <source>
        <dbReference type="EMBL" id="CAB4365137.1"/>
    </source>
</evidence>
<feature type="transmembrane region" description="Helical" evidence="1">
    <location>
        <begin position="6"/>
        <end position="26"/>
    </location>
</feature>
<evidence type="ECO:0000313" key="4">
    <source>
        <dbReference type="EMBL" id="CAB4949460.1"/>
    </source>
</evidence>
<feature type="transmembrane region" description="Helical" evidence="1">
    <location>
        <begin position="109"/>
        <end position="135"/>
    </location>
</feature>
<evidence type="ECO:0000256" key="1">
    <source>
        <dbReference type="SAM" id="Phobius"/>
    </source>
</evidence>
<gene>
    <name evidence="3" type="ORF">UFOPK2656_02750</name>
    <name evidence="4" type="ORF">UFOPK3651_02744</name>
    <name evidence="5" type="ORF">UFOPK3931_02639</name>
    <name evidence="2" type="ORF">UFOPK4189_02892</name>
</gene>
<name>A0A6J7Q004_9ZZZZ</name>
<accession>A0A6J7Q004</accession>
<protein>
    <submittedName>
        <fullName evidence="5">Unannotated protein</fullName>
    </submittedName>
</protein>
<sequence>MLGVDGVSTILLAVPGVTVNVAVPLVRPEAEAVIVVAVPATTPVNVLVATPLAAVELPVPVTVEVPPAAANVIEFVAVVTGLPYVSATVAVITWVVADTTVGDAGVSRILFALSALTVNVLEPVVTPSVAVIVAVPAE</sequence>
<dbReference type="EMBL" id="CAFBOL010000096">
    <property type="protein sequence ID" value="CAB5007942.1"/>
    <property type="molecule type" value="Genomic_DNA"/>
</dbReference>
<feature type="transmembrane region" description="Helical" evidence="1">
    <location>
        <begin position="75"/>
        <end position="97"/>
    </location>
</feature>
<dbReference type="AlphaFoldDB" id="A0A6J7Q004"/>
<dbReference type="EMBL" id="CAFBMT010000020">
    <property type="protein sequence ID" value="CAB4949460.1"/>
    <property type="molecule type" value="Genomic_DNA"/>
</dbReference>
<evidence type="ECO:0000313" key="3">
    <source>
        <dbReference type="EMBL" id="CAB4738880.1"/>
    </source>
</evidence>
<evidence type="ECO:0000313" key="5">
    <source>
        <dbReference type="EMBL" id="CAB5007942.1"/>
    </source>
</evidence>
<keyword evidence="1" id="KW-0812">Transmembrane</keyword>
<dbReference type="EMBL" id="CAEZYF010000022">
    <property type="protein sequence ID" value="CAB4738880.1"/>
    <property type="molecule type" value="Genomic_DNA"/>
</dbReference>
<reference evidence="5" key="1">
    <citation type="submission" date="2020-05" db="EMBL/GenBank/DDBJ databases">
        <authorList>
            <person name="Chiriac C."/>
            <person name="Salcher M."/>
            <person name="Ghai R."/>
            <person name="Kavagutti S V."/>
        </authorList>
    </citation>
    <scope>NUCLEOTIDE SEQUENCE</scope>
</reference>
<keyword evidence="1" id="KW-1133">Transmembrane helix</keyword>
<dbReference type="EMBL" id="CAESGF010000024">
    <property type="protein sequence ID" value="CAB4365137.1"/>
    <property type="molecule type" value="Genomic_DNA"/>
</dbReference>
<organism evidence="5">
    <name type="scientific">freshwater metagenome</name>
    <dbReference type="NCBI Taxonomy" id="449393"/>
    <lineage>
        <taxon>unclassified sequences</taxon>
        <taxon>metagenomes</taxon>
        <taxon>ecological metagenomes</taxon>
    </lineage>
</organism>